<proteinExistence type="predicted"/>
<dbReference type="InterPro" id="IPR027417">
    <property type="entry name" value="P-loop_NTPase"/>
</dbReference>
<dbReference type="PANTHER" id="PTHR41259">
    <property type="entry name" value="DOUBLE-STRAND BREAK REPAIR RAD50 ATPASE, PUTATIVE-RELATED"/>
    <property type="match status" value="1"/>
</dbReference>
<reference evidence="3" key="1">
    <citation type="submission" date="2021-03" db="EMBL/GenBank/DDBJ databases">
        <title>The complete genome sequence of Acetobacter sp. TBRC 12339.</title>
        <authorList>
            <person name="Charoenyingcharoen P."/>
            <person name="Yukphan P."/>
        </authorList>
    </citation>
    <scope>NUCLEOTIDE SEQUENCE</scope>
    <source>
        <strain evidence="3">TBRC 12339</strain>
    </source>
</reference>
<gene>
    <name evidence="3" type="ORF">J2D77_12625</name>
</gene>
<evidence type="ECO:0000313" key="3">
    <source>
        <dbReference type="EMBL" id="MBO1325995.1"/>
    </source>
</evidence>
<feature type="region of interest" description="Disordered" evidence="2">
    <location>
        <begin position="560"/>
        <end position="601"/>
    </location>
</feature>
<evidence type="ECO:0000256" key="2">
    <source>
        <dbReference type="SAM" id="MobiDB-lite"/>
    </source>
</evidence>
<dbReference type="EMBL" id="JAFVMH010000006">
    <property type="protein sequence ID" value="MBO1325995.1"/>
    <property type="molecule type" value="Genomic_DNA"/>
</dbReference>
<feature type="coiled-coil region" evidence="1">
    <location>
        <begin position="198"/>
        <end position="265"/>
    </location>
</feature>
<dbReference type="Proteomes" id="UP000664073">
    <property type="component" value="Unassembled WGS sequence"/>
</dbReference>
<accession>A0A939HN09</accession>
<name>A0A939HN09_9PROT</name>
<organism evidence="3 4">
    <name type="scientific">Acetobacter garciniae</name>
    <dbReference type="NCBI Taxonomy" id="2817435"/>
    <lineage>
        <taxon>Bacteria</taxon>
        <taxon>Pseudomonadati</taxon>
        <taxon>Pseudomonadota</taxon>
        <taxon>Alphaproteobacteria</taxon>
        <taxon>Acetobacterales</taxon>
        <taxon>Acetobacteraceae</taxon>
        <taxon>Acetobacter</taxon>
    </lineage>
</organism>
<dbReference type="RefSeq" id="WP_207846663.1">
    <property type="nucleotide sequence ID" value="NZ_JAFVMH010000006.1"/>
</dbReference>
<protein>
    <submittedName>
        <fullName evidence="3">GTP-binding protein</fullName>
    </submittedName>
</protein>
<sequence length="898" mass="97717">MILTDIQIEAVRRFASPVRLEGLGPGLNVLAAPNETGKTTLLMALRAVLMLRHGSRAQAVKDLLPYGGGAPHIGLAFQWRDRACWLEKRFWNKSLARLDLGGERFDGEEAEEQLRTLLELDRNGRGEASGLWNALLVRQGESFAQPELAGAGHASVQACLEQTMQDATGVAAASALLGRVRERLGQLQTATGRPTGRFRQVQEDRDRAEQDLAALKARKVALEEDLGFLEQDRRMLREHESPERRQQEEETLHALRQTRERLRGLAVEEQALRATGQAVAQQAQAAAEEQAARRESAASLARLEHDLQTHGQDAAHLVQQAEAASARHARAQLATSQAVRAQQQARAVLHRVTRRLELARQAEALGHDRTVLARAQDAFAWIEQAQVDLASLKVDTAFMRRLAKATQAVEQARAIMQAQATMLVAQLQDGAAGRVTLNGQPCPSGRTLLAEAAELVVEGIGRFGIVPAIDRRDHAQKTLDDAQAAQSALLAEVGCASVAEAEALHDRRSTAEQHLAQAQATFAAILPGHPVEKAATTLATLRQNLAEAQAIHERAMAALQAESGAESGAGAQQPDLDNAQASRAEDEAAQRAEQARAQEQAAFTHATAAQAAAEKAGALCRQLEASCARIRQDLTARQTRESDPDLAARLAALLGQQATLEADLAAKVQLRESEPPLSVIESGIRRREEAQETMRATTTRLREDIRERETRVRMAEGDGLDEAIAEATRHLARVTSECEACARDRAALALLEQTLANAEKEQTERYLAPLVQAMQPAFSALFPGAKLEMNTRFGLSGLTRQRYEEVEHLSDGTREQIAVLVRLGFAELLHARGMPAVLVLDDALGFSDSTRMECLFDVLADAATRIQILLMTCRAEQFTPLGGRVLKLRQHKAVAAPG</sequence>
<dbReference type="PANTHER" id="PTHR41259:SF1">
    <property type="entry name" value="DOUBLE-STRAND BREAK REPAIR RAD50 ATPASE, PUTATIVE-RELATED"/>
    <property type="match status" value="1"/>
</dbReference>
<dbReference type="SUPFAM" id="SSF52540">
    <property type="entry name" value="P-loop containing nucleoside triphosphate hydrolases"/>
    <property type="match status" value="1"/>
</dbReference>
<evidence type="ECO:0000256" key="1">
    <source>
        <dbReference type="SAM" id="Coils"/>
    </source>
</evidence>
<dbReference type="Gene3D" id="3.40.50.300">
    <property type="entry name" value="P-loop containing nucleotide triphosphate hydrolases"/>
    <property type="match status" value="2"/>
</dbReference>
<evidence type="ECO:0000313" key="4">
    <source>
        <dbReference type="Proteomes" id="UP000664073"/>
    </source>
</evidence>
<keyword evidence="4" id="KW-1185">Reference proteome</keyword>
<dbReference type="AlphaFoldDB" id="A0A939HN09"/>
<feature type="compositionally biased region" description="Low complexity" evidence="2">
    <location>
        <begin position="560"/>
        <end position="573"/>
    </location>
</feature>
<comment type="caution">
    <text evidence="3">The sequence shown here is derived from an EMBL/GenBank/DDBJ whole genome shotgun (WGS) entry which is preliminary data.</text>
</comment>
<keyword evidence="1" id="KW-0175">Coiled coil</keyword>
<feature type="compositionally biased region" description="Basic and acidic residues" evidence="2">
    <location>
        <begin position="583"/>
        <end position="596"/>
    </location>
</feature>